<dbReference type="Proteomes" id="UP000254572">
    <property type="component" value="Unassembled WGS sequence"/>
</dbReference>
<evidence type="ECO:0000256" key="3">
    <source>
        <dbReference type="ARBA" id="ARBA00022691"/>
    </source>
</evidence>
<accession>A0A381EDU9</accession>
<dbReference type="InterPro" id="IPR014191">
    <property type="entry name" value="Anaer_RNR_activator"/>
</dbReference>
<dbReference type="Pfam" id="PF13353">
    <property type="entry name" value="Fer4_12"/>
    <property type="match status" value="1"/>
</dbReference>
<dbReference type="EMBL" id="UFUW01000001">
    <property type="protein sequence ID" value="SUX25188.1"/>
    <property type="molecule type" value="Genomic_DNA"/>
</dbReference>
<keyword evidence="5" id="KW-0408">Iron</keyword>
<evidence type="ECO:0000256" key="2">
    <source>
        <dbReference type="ARBA" id="ARBA00022485"/>
    </source>
</evidence>
<dbReference type="RefSeq" id="WP_115612405.1">
    <property type="nucleotide sequence ID" value="NZ_JBHLZC010000001.1"/>
</dbReference>
<reference evidence="7 8" key="1">
    <citation type="submission" date="2018-06" db="EMBL/GenBank/DDBJ databases">
        <authorList>
            <consortium name="Pathogen Informatics"/>
            <person name="Doyle S."/>
        </authorList>
    </citation>
    <scope>NUCLEOTIDE SEQUENCE [LARGE SCALE GENOMIC DNA]</scope>
    <source>
        <strain evidence="7 8">NCTC13294</strain>
    </source>
</reference>
<evidence type="ECO:0000313" key="7">
    <source>
        <dbReference type="EMBL" id="SUX25188.1"/>
    </source>
</evidence>
<dbReference type="GO" id="GO:0046872">
    <property type="term" value="F:metal ion binding"/>
    <property type="evidence" value="ECO:0007669"/>
    <property type="project" value="UniProtKB-KW"/>
</dbReference>
<dbReference type="NCBIfam" id="TIGR02826">
    <property type="entry name" value="RNR_activ_nrdG3"/>
    <property type="match status" value="1"/>
</dbReference>
<dbReference type="OrthoDB" id="9782387at2"/>
<dbReference type="GO" id="GO:0051539">
    <property type="term" value="F:4 iron, 4 sulfur cluster binding"/>
    <property type="evidence" value="ECO:0007669"/>
    <property type="project" value="UniProtKB-KW"/>
</dbReference>
<evidence type="ECO:0000256" key="6">
    <source>
        <dbReference type="ARBA" id="ARBA00023014"/>
    </source>
</evidence>
<protein>
    <submittedName>
        <fullName evidence="7">Anaerobic ribonucleoside-triphosphate reductase activating protein</fullName>
    </submittedName>
</protein>
<sequence length="150" mass="16808">MLRYVHEDIVWQEVPGEVSLAYTIAGCPLRCPGCHSTYTWNADQGDELTPARLQRRIEDYAGMLSCVLFFGGEWQGEALLACLRTARAAGLKTCLYTGLDDVPPAIRAELTFLKTGAWRRERGGLDDPATNQRFIRTADGAVLNQLFWRN</sequence>
<organism evidence="7 8">
    <name type="scientific">Cardiobacterium valvarum</name>
    <dbReference type="NCBI Taxonomy" id="194702"/>
    <lineage>
        <taxon>Bacteria</taxon>
        <taxon>Pseudomonadati</taxon>
        <taxon>Pseudomonadota</taxon>
        <taxon>Gammaproteobacteria</taxon>
        <taxon>Cardiobacteriales</taxon>
        <taxon>Cardiobacteriaceae</taxon>
        <taxon>Cardiobacterium</taxon>
    </lineage>
</organism>
<keyword evidence="8" id="KW-1185">Reference proteome</keyword>
<comment type="cofactor">
    <cofactor evidence="1">
        <name>[4Fe-4S] cluster</name>
        <dbReference type="ChEBI" id="CHEBI:49883"/>
    </cofactor>
</comment>
<gene>
    <name evidence="7" type="ORF">NCTC13294_02289</name>
</gene>
<proteinExistence type="predicted"/>
<dbReference type="InterPro" id="IPR013785">
    <property type="entry name" value="Aldolase_TIM"/>
</dbReference>
<dbReference type="Gene3D" id="3.20.20.70">
    <property type="entry name" value="Aldolase class I"/>
    <property type="match status" value="1"/>
</dbReference>
<evidence type="ECO:0000256" key="4">
    <source>
        <dbReference type="ARBA" id="ARBA00022723"/>
    </source>
</evidence>
<keyword evidence="2" id="KW-0004">4Fe-4S</keyword>
<keyword evidence="4" id="KW-0479">Metal-binding</keyword>
<dbReference type="InterPro" id="IPR058240">
    <property type="entry name" value="rSAM_sf"/>
</dbReference>
<dbReference type="InterPro" id="IPR007197">
    <property type="entry name" value="rSAM"/>
</dbReference>
<dbReference type="AlphaFoldDB" id="A0A381EDU9"/>
<name>A0A381EDU9_9GAMM</name>
<dbReference type="InterPro" id="IPR034457">
    <property type="entry name" value="Organic_radical-activating"/>
</dbReference>
<dbReference type="PANTHER" id="PTHR30352">
    <property type="entry name" value="PYRUVATE FORMATE-LYASE-ACTIVATING ENZYME"/>
    <property type="match status" value="1"/>
</dbReference>
<keyword evidence="6" id="KW-0411">Iron-sulfur</keyword>
<dbReference type="SFLD" id="SFLDS00029">
    <property type="entry name" value="Radical_SAM"/>
    <property type="match status" value="1"/>
</dbReference>
<evidence type="ECO:0000313" key="8">
    <source>
        <dbReference type="Proteomes" id="UP000254572"/>
    </source>
</evidence>
<dbReference type="GO" id="GO:0003824">
    <property type="term" value="F:catalytic activity"/>
    <property type="evidence" value="ECO:0007669"/>
    <property type="project" value="InterPro"/>
</dbReference>
<dbReference type="SUPFAM" id="SSF102114">
    <property type="entry name" value="Radical SAM enzymes"/>
    <property type="match status" value="1"/>
</dbReference>
<evidence type="ECO:0000256" key="5">
    <source>
        <dbReference type="ARBA" id="ARBA00023004"/>
    </source>
</evidence>
<keyword evidence="3" id="KW-0949">S-adenosyl-L-methionine</keyword>
<evidence type="ECO:0000256" key="1">
    <source>
        <dbReference type="ARBA" id="ARBA00001966"/>
    </source>
</evidence>